<dbReference type="Proteomes" id="UP000075903">
    <property type="component" value="Unassembled WGS sequence"/>
</dbReference>
<keyword evidence="3" id="KW-1185">Reference proteome</keyword>
<dbReference type="VEuPathDB" id="VectorBase:AMEM000699"/>
<reference evidence="2" key="1">
    <citation type="submission" date="2020-05" db="UniProtKB">
        <authorList>
            <consortium name="EnsemblMetazoa"/>
        </authorList>
    </citation>
    <scope>IDENTIFICATION</scope>
    <source>
        <strain evidence="2">MAF</strain>
    </source>
</reference>
<evidence type="ECO:0000256" key="1">
    <source>
        <dbReference type="SAM" id="MobiDB-lite"/>
    </source>
</evidence>
<dbReference type="EnsemblMetazoa" id="AMEM000699-RA">
    <property type="protein sequence ID" value="AMEM000699-PA"/>
    <property type="gene ID" value="AMEM000699"/>
</dbReference>
<name>A0A182UN29_ANOME</name>
<feature type="region of interest" description="Disordered" evidence="1">
    <location>
        <begin position="1"/>
        <end position="43"/>
    </location>
</feature>
<evidence type="ECO:0000313" key="2">
    <source>
        <dbReference type="EnsemblMetazoa" id="AMEM000699-PA"/>
    </source>
</evidence>
<sequence>MAPKECESDAPLSATTSPRTTDNHKPPPNLHIPVPNLDRAPIRRPQREIIDRRPASCPTDGRRLLDRRHLARHVIGAAKSTLALAGTIVISTERRDPVTHDVSPGPVDPAAVPPVPYQAHRVQGRERAREGPERAQPIVADPQVAEARQLQLGRSVQSRDLIHGQVEIAQPPHRTQHVQLDLFVRASSGPAGYIERTQTGRVDHERIERVGMERHGGDVSTAKRQTVCALQHREQCRPEVVNLAAVEREFTATARLSHRGKGRVGKCHILQSANTTLTAPATMMRHGTAVHTAYHR</sequence>
<accession>A0A182UN29</accession>
<dbReference type="AlphaFoldDB" id="A0A182UN29"/>
<evidence type="ECO:0000313" key="3">
    <source>
        <dbReference type="Proteomes" id="UP000075903"/>
    </source>
</evidence>
<protein>
    <submittedName>
        <fullName evidence="2">Uncharacterized protein</fullName>
    </submittedName>
</protein>
<organism evidence="2 3">
    <name type="scientific">Anopheles merus</name>
    <name type="common">Mosquito</name>
    <dbReference type="NCBI Taxonomy" id="30066"/>
    <lineage>
        <taxon>Eukaryota</taxon>
        <taxon>Metazoa</taxon>
        <taxon>Ecdysozoa</taxon>
        <taxon>Arthropoda</taxon>
        <taxon>Hexapoda</taxon>
        <taxon>Insecta</taxon>
        <taxon>Pterygota</taxon>
        <taxon>Neoptera</taxon>
        <taxon>Endopterygota</taxon>
        <taxon>Diptera</taxon>
        <taxon>Nematocera</taxon>
        <taxon>Culicoidea</taxon>
        <taxon>Culicidae</taxon>
        <taxon>Anophelinae</taxon>
        <taxon>Anopheles</taxon>
    </lineage>
</organism>
<proteinExistence type="predicted"/>